<keyword evidence="2" id="KW-1185">Reference proteome</keyword>
<proteinExistence type="predicted"/>
<evidence type="ECO:0000313" key="1">
    <source>
        <dbReference type="EMBL" id="KAF5252677.1"/>
    </source>
</evidence>
<accession>A0A8H4ZUL9</accession>
<comment type="caution">
    <text evidence="1">The sequence shown here is derived from an EMBL/GenBank/DDBJ whole genome shotgun (WGS) entry which is preliminary data.</text>
</comment>
<evidence type="ECO:0000313" key="2">
    <source>
        <dbReference type="Proteomes" id="UP000573603"/>
    </source>
</evidence>
<organism evidence="1 2">
    <name type="scientific">Fusarium anthophilum</name>
    <dbReference type="NCBI Taxonomy" id="48485"/>
    <lineage>
        <taxon>Eukaryota</taxon>
        <taxon>Fungi</taxon>
        <taxon>Dikarya</taxon>
        <taxon>Ascomycota</taxon>
        <taxon>Pezizomycotina</taxon>
        <taxon>Sordariomycetes</taxon>
        <taxon>Hypocreomycetidae</taxon>
        <taxon>Hypocreales</taxon>
        <taxon>Nectriaceae</taxon>
        <taxon>Fusarium</taxon>
        <taxon>Fusarium fujikuroi species complex</taxon>
    </lineage>
</organism>
<dbReference type="EMBL" id="JABEVY010000053">
    <property type="protein sequence ID" value="KAF5252677.1"/>
    <property type="molecule type" value="Genomic_DNA"/>
</dbReference>
<sequence>MVHLLHTTSSSASESMEAAASQMQSTMNVCAWFAKAEGKVGVDSTFASNEKNSSIAVSSDQSSVLFMAEASRTTGQASEMQGKKIESSLSALATIDGEKNKVLDVNSMVTALEDHLAKTTQGTSGIPINYYLKNIDQKMLAQIWAAKRVLHKPELRKLGHWEIRDQLPHDEDVSTSSRQFGAGVLRFKPEDLEMMKENGFQSSKYFSMKEEKLLENYVKEQMLMLAHDFPFNVYSNEYYLLADVKSRIFSLDNMECSVPFFLFRRPFCYRAEAIVDDLVFKELYTKAKAAPEVLRSNLQFS</sequence>
<dbReference type="Proteomes" id="UP000573603">
    <property type="component" value="Unassembled WGS sequence"/>
</dbReference>
<gene>
    <name evidence="1" type="ORF">FANTH_2367</name>
</gene>
<name>A0A8H4ZUL9_9HYPO</name>
<protein>
    <submittedName>
        <fullName evidence="1">Uncharacterized protein</fullName>
    </submittedName>
</protein>
<dbReference type="AlphaFoldDB" id="A0A8H4ZUL9"/>
<reference evidence="1 2" key="1">
    <citation type="journal article" date="2020" name="BMC Genomics">
        <title>Correction to: Identification and distribution of gene clusters required for synthesis of sphingolipid metabolism inhibitors in diverse species of the filamentous fungus Fusarium.</title>
        <authorList>
            <person name="Kim H.S."/>
            <person name="Lohmar J.M."/>
            <person name="Busman M."/>
            <person name="Brown D.W."/>
            <person name="Naumann T.A."/>
            <person name="Divon H.H."/>
            <person name="Lysoe E."/>
            <person name="Uhlig S."/>
            <person name="Proctor R.H."/>
        </authorList>
    </citation>
    <scope>NUCLEOTIDE SEQUENCE [LARGE SCALE GENOMIC DNA]</scope>
    <source>
        <strain evidence="1 2">NRRL 25214</strain>
    </source>
</reference>